<name>A0A504YFB0_FASGI</name>
<evidence type="ECO:0000313" key="1">
    <source>
        <dbReference type="EMBL" id="TPP60422.1"/>
    </source>
</evidence>
<protein>
    <submittedName>
        <fullName evidence="1">Uncharacterized protein</fullName>
    </submittedName>
</protein>
<proteinExistence type="predicted"/>
<keyword evidence="2" id="KW-1185">Reference proteome</keyword>
<organism evidence="1 2">
    <name type="scientific">Fasciola gigantica</name>
    <name type="common">Giant liver fluke</name>
    <dbReference type="NCBI Taxonomy" id="46835"/>
    <lineage>
        <taxon>Eukaryota</taxon>
        <taxon>Metazoa</taxon>
        <taxon>Spiralia</taxon>
        <taxon>Lophotrochozoa</taxon>
        <taxon>Platyhelminthes</taxon>
        <taxon>Trematoda</taxon>
        <taxon>Digenea</taxon>
        <taxon>Plagiorchiida</taxon>
        <taxon>Echinostomata</taxon>
        <taxon>Echinostomatoidea</taxon>
        <taxon>Fasciolidae</taxon>
        <taxon>Fasciola</taxon>
    </lineage>
</organism>
<evidence type="ECO:0000313" key="2">
    <source>
        <dbReference type="Proteomes" id="UP000316759"/>
    </source>
</evidence>
<reference evidence="1 2" key="1">
    <citation type="submission" date="2019-04" db="EMBL/GenBank/DDBJ databases">
        <title>Annotation for the trematode Fasciola gigantica.</title>
        <authorList>
            <person name="Choi Y.-J."/>
        </authorList>
    </citation>
    <scope>NUCLEOTIDE SEQUENCE [LARGE SCALE GENOMIC DNA]</scope>
    <source>
        <strain evidence="1">Uganda_cow_1</strain>
    </source>
</reference>
<gene>
    <name evidence="1" type="ORF">FGIG_11090</name>
</gene>
<comment type="caution">
    <text evidence="1">The sequence shown here is derived from an EMBL/GenBank/DDBJ whole genome shotgun (WGS) entry which is preliminary data.</text>
</comment>
<dbReference type="Proteomes" id="UP000316759">
    <property type="component" value="Unassembled WGS sequence"/>
</dbReference>
<dbReference type="EMBL" id="SUNJ01009458">
    <property type="protein sequence ID" value="TPP60422.1"/>
    <property type="molecule type" value="Genomic_DNA"/>
</dbReference>
<dbReference type="AlphaFoldDB" id="A0A504YFB0"/>
<accession>A0A504YFB0</accession>
<sequence length="98" mass="11133">MPSRLCFCSLRDDLHDPYSSGGAICQVERSSSTPGEISGCLEKQERVYDQILARPNNQPQPPAVHMAQLEEDRRNLMNHIDSMQREISLFLNFAEAEL</sequence>